<dbReference type="STRING" id="157072.A0A024UXQ3"/>
<sequence length="692" mass="75665">MQQLSFSRSAPADAAQWREPQSGSRRNPSLAPHSAPKRAQPPRRKSSNPPPRKRAAPRPNWNDDVKQGVYFDQALTKTMLFNAPKKSRDMMEQSPMPTKPQRRVAASTYTPKAQSPTARARTKAVSLVPSRTPRSGLAPRISVKPTIVAAKKVNSTSSAAATSRPNSASSASPSQTQPAPSSSTRHSTSTPLASLSFALQENKPQPPSSPLVRSANQEDKDDHVAFPSFPPPPNFQQLPARDPPGFNVHLVESTFRVIDIKRRGKLNVREIHQGLQLLGIATTLRQITDYLYLVTDGQGDTIDLQDWTTLVQTLQSSAWATPSFSLDYAPTALAPTDPAPTMPSQPAFPPTAQPRGMTARSLNHVEIETVATQCSPVHSTAASPQAPPRPFNGPATTPSSPWHETWFIDQIERRIQELFGRAEAAVALRWNNQQVDGDPPRDFLRRAASVVHGLKSSLYPLVQQAEETLRAIQDRHAGNLSVLLSPKDLEIVADHVDDFGDLLLDEVLLDAAIELTTTEQLKALHATQASHDEDVQQLITMIDDIQASEQAMAEALLRPLTTIQDDGDARVATTPCLVPICTLPQLSEPQAQCENVASRPALAIFTDEAQLCRRLTVCTNNIATIEETLEDHRQAFLRSRRIAEASLADTGIEQPAVIELLEGMLVDDLVDALAVELDSCFYTLSDKIVHTV</sequence>
<protein>
    <recommendedName>
        <fullName evidence="2">EF-hand domain-containing protein</fullName>
    </recommendedName>
</protein>
<dbReference type="GO" id="GO:0005509">
    <property type="term" value="F:calcium ion binding"/>
    <property type="evidence" value="ECO:0007669"/>
    <property type="project" value="InterPro"/>
</dbReference>
<feature type="region of interest" description="Disordered" evidence="1">
    <location>
        <begin position="153"/>
        <end position="240"/>
    </location>
</feature>
<dbReference type="OrthoDB" id="74075at2759"/>
<feature type="region of interest" description="Disordered" evidence="1">
    <location>
        <begin position="375"/>
        <end position="399"/>
    </location>
</feature>
<evidence type="ECO:0000313" key="3">
    <source>
        <dbReference type="EMBL" id="ETW10453.1"/>
    </source>
</evidence>
<dbReference type="RefSeq" id="XP_008861864.1">
    <property type="nucleotide sequence ID" value="XM_008863642.1"/>
</dbReference>
<feature type="compositionally biased region" description="Polar residues" evidence="1">
    <location>
        <begin position="107"/>
        <end position="117"/>
    </location>
</feature>
<feature type="region of interest" description="Disordered" evidence="1">
    <location>
        <begin position="1"/>
        <end position="69"/>
    </location>
</feature>
<reference evidence="3" key="1">
    <citation type="submission" date="2013-12" db="EMBL/GenBank/DDBJ databases">
        <title>The Genome Sequence of Aphanomyces invadans NJM9701.</title>
        <authorList>
            <consortium name="The Broad Institute Genomics Platform"/>
            <person name="Russ C."/>
            <person name="Tyler B."/>
            <person name="van West P."/>
            <person name="Dieguez-Uribeondo J."/>
            <person name="Young S.K."/>
            <person name="Zeng Q."/>
            <person name="Gargeya S."/>
            <person name="Fitzgerald M."/>
            <person name="Abouelleil A."/>
            <person name="Alvarado L."/>
            <person name="Chapman S.B."/>
            <person name="Gainer-Dewar J."/>
            <person name="Goldberg J."/>
            <person name="Griggs A."/>
            <person name="Gujja S."/>
            <person name="Hansen M."/>
            <person name="Howarth C."/>
            <person name="Imamovic A."/>
            <person name="Ireland A."/>
            <person name="Larimer J."/>
            <person name="McCowan C."/>
            <person name="Murphy C."/>
            <person name="Pearson M."/>
            <person name="Poon T.W."/>
            <person name="Priest M."/>
            <person name="Roberts A."/>
            <person name="Saif S."/>
            <person name="Shea T."/>
            <person name="Sykes S."/>
            <person name="Wortman J."/>
            <person name="Nusbaum C."/>
            <person name="Birren B."/>
        </authorList>
    </citation>
    <scope>NUCLEOTIDE SEQUENCE [LARGE SCALE GENOMIC DNA]</scope>
    <source>
        <strain evidence="3">NJM9701</strain>
    </source>
</reference>
<dbReference type="GeneID" id="20077808"/>
<proteinExistence type="predicted"/>
<dbReference type="InterPro" id="IPR011992">
    <property type="entry name" value="EF-hand-dom_pair"/>
</dbReference>
<feature type="compositionally biased region" description="Basic residues" evidence="1">
    <location>
        <begin position="40"/>
        <end position="56"/>
    </location>
</feature>
<feature type="domain" description="EF-hand" evidence="2">
    <location>
        <begin position="246"/>
        <end position="281"/>
    </location>
</feature>
<accession>A0A024UXQ3</accession>
<dbReference type="InterPro" id="IPR002048">
    <property type="entry name" value="EF_hand_dom"/>
</dbReference>
<name>A0A024UXQ3_9STRA</name>
<dbReference type="SUPFAM" id="SSF47473">
    <property type="entry name" value="EF-hand"/>
    <property type="match status" value="1"/>
</dbReference>
<gene>
    <name evidence="3" type="ORF">H310_00758</name>
</gene>
<dbReference type="AlphaFoldDB" id="A0A024UXQ3"/>
<evidence type="ECO:0000259" key="2">
    <source>
        <dbReference type="PROSITE" id="PS50222"/>
    </source>
</evidence>
<feature type="compositionally biased region" description="Low complexity" evidence="1">
    <location>
        <begin position="154"/>
        <end position="190"/>
    </location>
</feature>
<organism evidence="3">
    <name type="scientific">Aphanomyces invadans</name>
    <dbReference type="NCBI Taxonomy" id="157072"/>
    <lineage>
        <taxon>Eukaryota</taxon>
        <taxon>Sar</taxon>
        <taxon>Stramenopiles</taxon>
        <taxon>Oomycota</taxon>
        <taxon>Saprolegniomycetes</taxon>
        <taxon>Saprolegniales</taxon>
        <taxon>Verrucalvaceae</taxon>
        <taxon>Aphanomyces</taxon>
    </lineage>
</organism>
<dbReference type="eggNOG" id="ENOG502S2K9">
    <property type="taxonomic scope" value="Eukaryota"/>
</dbReference>
<feature type="compositionally biased region" description="Polar residues" evidence="1">
    <location>
        <begin position="191"/>
        <end position="203"/>
    </location>
</feature>
<dbReference type="VEuPathDB" id="FungiDB:H310_00758"/>
<dbReference type="PROSITE" id="PS50222">
    <property type="entry name" value="EF_HAND_2"/>
    <property type="match status" value="1"/>
</dbReference>
<feature type="region of interest" description="Disordered" evidence="1">
    <location>
        <begin position="81"/>
        <end position="140"/>
    </location>
</feature>
<evidence type="ECO:0000256" key="1">
    <source>
        <dbReference type="SAM" id="MobiDB-lite"/>
    </source>
</evidence>
<dbReference type="EMBL" id="KI913952">
    <property type="protein sequence ID" value="ETW10453.1"/>
    <property type="molecule type" value="Genomic_DNA"/>
</dbReference>